<reference evidence="2 3" key="1">
    <citation type="journal article" date="2014" name="Genome Biol. Evol.">
        <title>The secreted proteins of Achlya hypogyna and Thraustotheca clavata identify the ancestral oomycete secretome and reveal gene acquisitions by horizontal gene transfer.</title>
        <authorList>
            <person name="Misner I."/>
            <person name="Blouin N."/>
            <person name="Leonard G."/>
            <person name="Richards T.A."/>
            <person name="Lane C.E."/>
        </authorList>
    </citation>
    <scope>NUCLEOTIDE SEQUENCE [LARGE SCALE GENOMIC DNA]</scope>
    <source>
        <strain evidence="2 3">ATCC 34112</strain>
    </source>
</reference>
<organism evidence="2 3">
    <name type="scientific">Thraustotheca clavata</name>
    <dbReference type="NCBI Taxonomy" id="74557"/>
    <lineage>
        <taxon>Eukaryota</taxon>
        <taxon>Sar</taxon>
        <taxon>Stramenopiles</taxon>
        <taxon>Oomycota</taxon>
        <taxon>Saprolegniomycetes</taxon>
        <taxon>Saprolegniales</taxon>
        <taxon>Achlyaceae</taxon>
        <taxon>Thraustotheca</taxon>
    </lineage>
</organism>
<feature type="coiled-coil region" evidence="1">
    <location>
        <begin position="164"/>
        <end position="191"/>
    </location>
</feature>
<dbReference type="Proteomes" id="UP000243217">
    <property type="component" value="Unassembled WGS sequence"/>
</dbReference>
<sequence length="246" mass="28258">MRALYKQGLEMLQDIERELTPENSIYNREVRARCLLERARMLRGLKENGKATTCAAAAWAIIDADDAFFDDDLVIDVLHLLALLQDNPKENITWNLRAYAMAKKSQHANAIKWISIIGDNLGWVCLEVGEVEASIKYFQMALEAREKLGDAECIRLAKWMVARAMRSNKLHKEAIAALKELESEYKSLGKVDGYVCEEIAENLHELGHDEDAKPYFKMAWQELLNDTLLCEHHPQHRLERLHELGE</sequence>
<dbReference type="InterPro" id="IPR011990">
    <property type="entry name" value="TPR-like_helical_dom_sf"/>
</dbReference>
<dbReference type="OrthoDB" id="64148at2759"/>
<evidence type="ECO:0000256" key="1">
    <source>
        <dbReference type="SAM" id="Coils"/>
    </source>
</evidence>
<evidence type="ECO:0000313" key="3">
    <source>
        <dbReference type="Proteomes" id="UP000243217"/>
    </source>
</evidence>
<protein>
    <recommendedName>
        <fullName evidence="4">Regulator of microtubule dynamics protein</fullName>
    </recommendedName>
</protein>
<dbReference type="SUPFAM" id="SSF48452">
    <property type="entry name" value="TPR-like"/>
    <property type="match status" value="1"/>
</dbReference>
<comment type="caution">
    <text evidence="2">The sequence shown here is derived from an EMBL/GenBank/DDBJ whole genome shotgun (WGS) entry which is preliminary data.</text>
</comment>
<dbReference type="EMBL" id="JNBS01002360">
    <property type="protein sequence ID" value="OQR92053.1"/>
    <property type="molecule type" value="Genomic_DNA"/>
</dbReference>
<keyword evidence="3" id="KW-1185">Reference proteome</keyword>
<proteinExistence type="predicted"/>
<evidence type="ECO:0008006" key="4">
    <source>
        <dbReference type="Google" id="ProtNLM"/>
    </source>
</evidence>
<dbReference type="AlphaFoldDB" id="A0A1V9Z256"/>
<accession>A0A1V9Z256</accession>
<dbReference type="Gene3D" id="1.25.40.10">
    <property type="entry name" value="Tetratricopeptide repeat domain"/>
    <property type="match status" value="1"/>
</dbReference>
<name>A0A1V9Z256_9STRA</name>
<keyword evidence="1" id="KW-0175">Coiled coil</keyword>
<evidence type="ECO:0000313" key="2">
    <source>
        <dbReference type="EMBL" id="OQR92053.1"/>
    </source>
</evidence>
<gene>
    <name evidence="2" type="ORF">THRCLA_08800</name>
</gene>